<dbReference type="PANTHER" id="PTHR24346:SF82">
    <property type="entry name" value="KP78A-RELATED"/>
    <property type="match status" value="1"/>
</dbReference>
<dbReference type="SMART" id="SM00220">
    <property type="entry name" value="S_TKc"/>
    <property type="match status" value="1"/>
</dbReference>
<dbReference type="CTD" id="9801775"/>
<dbReference type="GO" id="GO:0005524">
    <property type="term" value="F:ATP binding"/>
    <property type="evidence" value="ECO:0007669"/>
    <property type="project" value="UniProtKB-KW"/>
</dbReference>
<keyword evidence="2" id="KW-0808">Transferase</keyword>
<dbReference type="PROSITE" id="PS00108">
    <property type="entry name" value="PROTEIN_KINASE_ST"/>
    <property type="match status" value="1"/>
</dbReference>
<evidence type="ECO:0000313" key="7">
    <source>
        <dbReference type="EMBL" id="KAF1749527.1"/>
    </source>
</evidence>
<keyword evidence="1" id="KW-0723">Serine/threonine-protein kinase</keyword>
<dbReference type="PANTHER" id="PTHR24346">
    <property type="entry name" value="MAP/MICROTUBULE AFFINITY-REGULATING KINASE"/>
    <property type="match status" value="1"/>
</dbReference>
<dbReference type="GO" id="GO:0004674">
    <property type="term" value="F:protein serine/threonine kinase activity"/>
    <property type="evidence" value="ECO:0007669"/>
    <property type="project" value="UniProtKB-KW"/>
</dbReference>
<proteinExistence type="predicted"/>
<reference evidence="7 8" key="1">
    <citation type="submission" date="2019-12" db="EMBL/GenBank/DDBJ databases">
        <title>Chromosome-level assembly of the Caenorhabditis remanei genome.</title>
        <authorList>
            <person name="Teterina A.A."/>
            <person name="Willis J.H."/>
            <person name="Phillips P.C."/>
        </authorList>
    </citation>
    <scope>NUCLEOTIDE SEQUENCE [LARGE SCALE GENOMIC DNA]</scope>
    <source>
        <strain evidence="7 8">PX506</strain>
        <tissue evidence="7">Whole organism</tissue>
    </source>
</reference>
<keyword evidence="4" id="KW-0418">Kinase</keyword>
<keyword evidence="5" id="KW-0067">ATP-binding</keyword>
<dbReference type="InterPro" id="IPR008271">
    <property type="entry name" value="Ser/Thr_kinase_AS"/>
</dbReference>
<gene>
    <name evidence="7" type="ORF">GCK72_025995</name>
</gene>
<dbReference type="PROSITE" id="PS50011">
    <property type="entry name" value="PROTEIN_KINASE_DOM"/>
    <property type="match status" value="1"/>
</dbReference>
<dbReference type="GO" id="GO:0005737">
    <property type="term" value="C:cytoplasm"/>
    <property type="evidence" value="ECO:0007669"/>
    <property type="project" value="TreeGrafter"/>
</dbReference>
<evidence type="ECO:0000256" key="5">
    <source>
        <dbReference type="ARBA" id="ARBA00022840"/>
    </source>
</evidence>
<evidence type="ECO:0000313" key="8">
    <source>
        <dbReference type="Proteomes" id="UP000483820"/>
    </source>
</evidence>
<dbReference type="Pfam" id="PF00069">
    <property type="entry name" value="Pkinase"/>
    <property type="match status" value="1"/>
</dbReference>
<dbReference type="AlphaFoldDB" id="A0A6A5G3M0"/>
<dbReference type="GO" id="GO:0035556">
    <property type="term" value="P:intracellular signal transduction"/>
    <property type="evidence" value="ECO:0007669"/>
    <property type="project" value="TreeGrafter"/>
</dbReference>
<dbReference type="Gene3D" id="1.10.510.10">
    <property type="entry name" value="Transferase(Phosphotransferase) domain 1"/>
    <property type="match status" value="1"/>
</dbReference>
<dbReference type="KEGG" id="crq:GCK72_025995"/>
<evidence type="ECO:0000256" key="2">
    <source>
        <dbReference type="ARBA" id="ARBA00022679"/>
    </source>
</evidence>
<name>A0A6A5G3M0_CAERE</name>
<sequence length="336" mass="38493">MISVKSIPKVSLDTTRPTKETENSKVADQLGFKHLEFLGCGTLGEVSLVKSKARGGQSIVMKRMWLKQGCYQNECDIHRALSVGKHANIIRMLASYETKDYGVIMMEYADQNDLSSHITKIMDMKKVHKFFKNMVTGIQFIHKHGYCHRDIKPQNLLISHGKLKICDFGLACRYQDENGPFKVPGGYGTRMTGAPENFKGGLVDGPPLDVWSMGIVLVDMICNQIPWEQAIRKNVLFNGYCTQPDWKSEEFDTIKEEDERILTLVKNMLQVDVSKRWTVEQIQNDDWYCNFVDKWPNHKALQTPKRKTYEEQFEEEAVATAKKPRNAQNAACKCCR</sequence>
<protein>
    <recommendedName>
        <fullName evidence="6">Protein kinase domain-containing protein</fullName>
    </recommendedName>
</protein>
<feature type="domain" description="Protein kinase" evidence="6">
    <location>
        <begin position="32"/>
        <end position="288"/>
    </location>
</feature>
<dbReference type="InterPro" id="IPR011009">
    <property type="entry name" value="Kinase-like_dom_sf"/>
</dbReference>
<evidence type="ECO:0000256" key="1">
    <source>
        <dbReference type="ARBA" id="ARBA00022527"/>
    </source>
</evidence>
<dbReference type="InterPro" id="IPR000719">
    <property type="entry name" value="Prot_kinase_dom"/>
</dbReference>
<dbReference type="SUPFAM" id="SSF56112">
    <property type="entry name" value="Protein kinase-like (PK-like)"/>
    <property type="match status" value="1"/>
</dbReference>
<accession>A0A6A5G3M0</accession>
<comment type="caution">
    <text evidence="7">The sequence shown here is derived from an EMBL/GenBank/DDBJ whole genome shotgun (WGS) entry which is preliminary data.</text>
</comment>
<evidence type="ECO:0000256" key="3">
    <source>
        <dbReference type="ARBA" id="ARBA00022741"/>
    </source>
</evidence>
<dbReference type="RefSeq" id="XP_003093046.2">
    <property type="nucleotide sequence ID" value="XM_003092998.2"/>
</dbReference>
<dbReference type="GeneID" id="9801775"/>
<evidence type="ECO:0000259" key="6">
    <source>
        <dbReference type="PROSITE" id="PS50011"/>
    </source>
</evidence>
<evidence type="ECO:0000256" key="4">
    <source>
        <dbReference type="ARBA" id="ARBA00022777"/>
    </source>
</evidence>
<dbReference type="Proteomes" id="UP000483820">
    <property type="component" value="Chromosome X"/>
</dbReference>
<keyword evidence="3" id="KW-0547">Nucleotide-binding</keyword>
<dbReference type="EMBL" id="WUAV01000006">
    <property type="protein sequence ID" value="KAF1749527.1"/>
    <property type="molecule type" value="Genomic_DNA"/>
</dbReference>
<organism evidence="7 8">
    <name type="scientific">Caenorhabditis remanei</name>
    <name type="common">Caenorhabditis vulgaris</name>
    <dbReference type="NCBI Taxonomy" id="31234"/>
    <lineage>
        <taxon>Eukaryota</taxon>
        <taxon>Metazoa</taxon>
        <taxon>Ecdysozoa</taxon>
        <taxon>Nematoda</taxon>
        <taxon>Chromadorea</taxon>
        <taxon>Rhabditida</taxon>
        <taxon>Rhabditina</taxon>
        <taxon>Rhabditomorpha</taxon>
        <taxon>Rhabditoidea</taxon>
        <taxon>Rhabditidae</taxon>
        <taxon>Peloderinae</taxon>
        <taxon>Caenorhabditis</taxon>
    </lineage>
</organism>